<feature type="transmembrane region" description="Helical" evidence="8">
    <location>
        <begin position="549"/>
        <end position="574"/>
    </location>
</feature>
<organism evidence="11 12">
    <name type="scientific">Glutamicibacter bergerei</name>
    <dbReference type="NCBI Taxonomy" id="256702"/>
    <lineage>
        <taxon>Bacteria</taxon>
        <taxon>Bacillati</taxon>
        <taxon>Actinomycetota</taxon>
        <taxon>Actinomycetes</taxon>
        <taxon>Micrococcales</taxon>
        <taxon>Micrococcaceae</taxon>
        <taxon>Glutamicibacter</taxon>
    </lineage>
</organism>
<evidence type="ECO:0000313" key="11">
    <source>
        <dbReference type="EMBL" id="MFC4714647.1"/>
    </source>
</evidence>
<feature type="transmembrane region" description="Helical" evidence="8">
    <location>
        <begin position="420"/>
        <end position="440"/>
    </location>
</feature>
<comment type="similarity">
    <text evidence="8">Belongs to the binding-protein-dependent transport system permease family.</text>
</comment>
<evidence type="ECO:0000256" key="7">
    <source>
        <dbReference type="ARBA" id="ARBA00023136"/>
    </source>
</evidence>
<evidence type="ECO:0000256" key="4">
    <source>
        <dbReference type="ARBA" id="ARBA00022519"/>
    </source>
</evidence>
<evidence type="ECO:0000256" key="5">
    <source>
        <dbReference type="ARBA" id="ARBA00022692"/>
    </source>
</evidence>
<feature type="transmembrane region" description="Helical" evidence="8">
    <location>
        <begin position="170"/>
        <end position="198"/>
    </location>
</feature>
<dbReference type="PANTHER" id="PTHR43357:SF3">
    <property type="entry name" value="FE(3+)-TRANSPORT SYSTEM PERMEASE PROTEIN FBPB 2"/>
    <property type="match status" value="1"/>
</dbReference>
<comment type="subcellular location">
    <subcellularLocation>
        <location evidence="1">Cell inner membrane</location>
        <topology evidence="1">Multi-pass membrane protein</topology>
    </subcellularLocation>
    <subcellularLocation>
        <location evidence="8">Cell membrane</location>
        <topology evidence="8">Multi-pass membrane protein</topology>
    </subcellularLocation>
</comment>
<evidence type="ECO:0000256" key="6">
    <source>
        <dbReference type="ARBA" id="ARBA00022989"/>
    </source>
</evidence>
<dbReference type="PROSITE" id="PS50928">
    <property type="entry name" value="ABC_TM1"/>
    <property type="match status" value="2"/>
</dbReference>
<gene>
    <name evidence="11" type="ORF">ACFO7V_00595</name>
</gene>
<dbReference type="SUPFAM" id="SSF161098">
    <property type="entry name" value="MetI-like"/>
    <property type="match status" value="2"/>
</dbReference>
<feature type="transmembrane region" description="Helical" evidence="8">
    <location>
        <begin position="49"/>
        <end position="72"/>
    </location>
</feature>
<feature type="transmembrane region" description="Helical" evidence="8">
    <location>
        <begin position="92"/>
        <end position="116"/>
    </location>
</feature>
<dbReference type="RefSeq" id="WP_346060070.1">
    <property type="nucleotide sequence ID" value="NZ_BAAAVQ010000071.1"/>
</dbReference>
<evidence type="ECO:0000256" key="8">
    <source>
        <dbReference type="RuleBase" id="RU363032"/>
    </source>
</evidence>
<keyword evidence="6 8" id="KW-1133">Transmembrane helix</keyword>
<proteinExistence type="inferred from homology"/>
<feature type="region of interest" description="Disordered" evidence="9">
    <location>
        <begin position="1"/>
        <end position="40"/>
    </location>
</feature>
<dbReference type="EMBL" id="JBHSHE010000003">
    <property type="protein sequence ID" value="MFC4714647.1"/>
    <property type="molecule type" value="Genomic_DNA"/>
</dbReference>
<keyword evidence="7 8" id="KW-0472">Membrane</keyword>
<evidence type="ECO:0000313" key="12">
    <source>
        <dbReference type="Proteomes" id="UP001595884"/>
    </source>
</evidence>
<feature type="transmembrane region" description="Helical" evidence="8">
    <location>
        <begin position="279"/>
        <end position="299"/>
    </location>
</feature>
<feature type="domain" description="ABC transmembrane type-1" evidence="10">
    <location>
        <begin position="382"/>
        <end position="570"/>
    </location>
</feature>
<evidence type="ECO:0000259" key="10">
    <source>
        <dbReference type="PROSITE" id="PS50928"/>
    </source>
</evidence>
<dbReference type="PANTHER" id="PTHR43357">
    <property type="entry name" value="INNER MEMBRANE ABC TRANSPORTER PERMEASE PROTEIN YDCV"/>
    <property type="match status" value="1"/>
</dbReference>
<keyword evidence="2 8" id="KW-0813">Transport</keyword>
<comment type="caution">
    <text evidence="11">The sequence shown here is derived from an EMBL/GenBank/DDBJ whole genome shotgun (WGS) entry which is preliminary data.</text>
</comment>
<dbReference type="InterPro" id="IPR000515">
    <property type="entry name" value="MetI-like"/>
</dbReference>
<evidence type="ECO:0000256" key="2">
    <source>
        <dbReference type="ARBA" id="ARBA00022448"/>
    </source>
</evidence>
<sequence>MTTHSIAATGPATETRTDADGSSAPPPSAQQASNAGAKRRRVQERDGLGALRTGVWVVLAFLVGLPLVALALQGIQPESRQVFGDRAVAEAALNSVASATGSALLATLAGAFLAVVLERSNIPGRGALRWLVLLPFLIPPFIGAMAWMALLGANGPVNKMLASLGVDAQLSIFGGWGVVFLLAVHSYPMAYLVIAAAMRRIPGNLEEAARISGAGTARVLGTVTLPLLGPGLLAAFVLTLVANLSDFGIPALIGLPERYTTLTTLVYRYLASSTTSNPLPAVSAIGLLLLVLAVLAVLAQRKLPSGSQLGSGGTGMKLELGAARIPVLVLLWLWVGIICLVPLLALASQALLPAPGVPLTLENLTMENIIRAATSPNAVSGMGNSLLLAGGAAVCCTVLGLGIALLLTRGKHRSNGALDVVATLPQALPGLVIAVGWLLIAPMLGIFNTSWVILGAYVMAFMALVVQSVRAPLASVSSTLEEAARTAGASPLRALLDVSARLAVPAALTGGVVVLLTAVRELTISILLVAPGTQTLGVSIFNLQQSGDYGGASALALLVALAGILGLSATAALANRRVDT</sequence>
<feature type="domain" description="ABC transmembrane type-1" evidence="10">
    <location>
        <begin position="92"/>
        <end position="300"/>
    </location>
</feature>
<evidence type="ECO:0000256" key="3">
    <source>
        <dbReference type="ARBA" id="ARBA00022475"/>
    </source>
</evidence>
<accession>A0ABV9MFM1</accession>
<name>A0ABV9MFM1_9MICC</name>
<evidence type="ECO:0000256" key="9">
    <source>
        <dbReference type="SAM" id="MobiDB-lite"/>
    </source>
</evidence>
<feature type="transmembrane region" description="Helical" evidence="8">
    <location>
        <begin position="386"/>
        <end position="408"/>
    </location>
</feature>
<feature type="transmembrane region" description="Helical" evidence="8">
    <location>
        <begin position="219"/>
        <end position="242"/>
    </location>
</feature>
<dbReference type="CDD" id="cd06261">
    <property type="entry name" value="TM_PBP2"/>
    <property type="match status" value="2"/>
</dbReference>
<dbReference type="Pfam" id="PF00528">
    <property type="entry name" value="BPD_transp_1"/>
    <property type="match status" value="2"/>
</dbReference>
<feature type="transmembrane region" description="Helical" evidence="8">
    <location>
        <begin position="446"/>
        <end position="466"/>
    </location>
</feature>
<keyword evidence="4" id="KW-0997">Cell inner membrane</keyword>
<dbReference type="InterPro" id="IPR035906">
    <property type="entry name" value="MetI-like_sf"/>
</dbReference>
<protein>
    <submittedName>
        <fullName evidence="11">ABC transporter permease</fullName>
    </submittedName>
</protein>
<keyword evidence="5 8" id="KW-0812">Transmembrane</keyword>
<keyword evidence="12" id="KW-1185">Reference proteome</keyword>
<reference evidence="12" key="1">
    <citation type="journal article" date="2019" name="Int. J. Syst. Evol. Microbiol.">
        <title>The Global Catalogue of Microorganisms (GCM) 10K type strain sequencing project: providing services to taxonomists for standard genome sequencing and annotation.</title>
        <authorList>
            <consortium name="The Broad Institute Genomics Platform"/>
            <consortium name="The Broad Institute Genome Sequencing Center for Infectious Disease"/>
            <person name="Wu L."/>
            <person name="Ma J."/>
        </authorList>
    </citation>
    <scope>NUCLEOTIDE SEQUENCE [LARGE SCALE GENOMIC DNA]</scope>
    <source>
        <strain evidence="12">CGMCC 1.12849</strain>
    </source>
</reference>
<evidence type="ECO:0000256" key="1">
    <source>
        <dbReference type="ARBA" id="ARBA00004429"/>
    </source>
</evidence>
<dbReference type="Gene3D" id="1.10.3720.10">
    <property type="entry name" value="MetI-like"/>
    <property type="match status" value="2"/>
</dbReference>
<keyword evidence="3" id="KW-1003">Cell membrane</keyword>
<feature type="transmembrane region" description="Helical" evidence="8">
    <location>
        <begin position="327"/>
        <end position="352"/>
    </location>
</feature>
<feature type="transmembrane region" description="Helical" evidence="8">
    <location>
        <begin position="502"/>
        <end position="529"/>
    </location>
</feature>
<dbReference type="Proteomes" id="UP001595884">
    <property type="component" value="Unassembled WGS sequence"/>
</dbReference>
<feature type="transmembrane region" description="Helical" evidence="8">
    <location>
        <begin position="128"/>
        <end position="150"/>
    </location>
</feature>